<name>D9PH64_9ZZZZ</name>
<comment type="caution">
    <text evidence="1">The sequence shown here is derived from an EMBL/GenBank/DDBJ whole genome shotgun (WGS) entry which is preliminary data.</text>
</comment>
<organism evidence="1">
    <name type="scientific">sediment metagenome</name>
    <dbReference type="NCBI Taxonomy" id="749907"/>
    <lineage>
        <taxon>unclassified sequences</taxon>
        <taxon>metagenomes</taxon>
        <taxon>ecological metagenomes</taxon>
    </lineage>
</organism>
<dbReference type="EMBL" id="ADZX01000356">
    <property type="protein sequence ID" value="EFK97091.1"/>
    <property type="molecule type" value="Genomic_DNA"/>
</dbReference>
<reference evidence="1" key="1">
    <citation type="submission" date="2010-07" db="EMBL/GenBank/DDBJ databases">
        <authorList>
            <consortium name="CONSOLIDER consortium CSD2007-00005"/>
            <person name="Guazzaroni M.-E."/>
            <person name="Richter M."/>
            <person name="Garcia-Salamanca A."/>
            <person name="Yarza P."/>
            <person name="Ferrer M."/>
        </authorList>
    </citation>
    <scope>NUCLEOTIDE SEQUENCE</scope>
</reference>
<dbReference type="AlphaFoldDB" id="D9PH64"/>
<accession>D9PH64</accession>
<sequence length="63" mass="7076">MKTNILIEPVTLGDLSQYQKPDCLFCNNIAIQEARFGIAHIRCCDNLICIRRAKDLAILLGNT</sequence>
<reference evidence="1" key="2">
    <citation type="journal article" date="2011" name="Microb. Ecol.">
        <title>Taxonomic and Functional Metagenomic Profiling of the Microbial Community in the Anoxic Sediment of a Sub-saline Shallow Lake (Laguna de Carrizo, Central Spain).</title>
        <authorList>
            <person name="Ferrer M."/>
            <person name="Guazzaroni M.E."/>
            <person name="Richter M."/>
            <person name="Garcia-Salamanca A."/>
            <person name="Yarza P."/>
            <person name="Suarez-Suarez A."/>
            <person name="Solano J."/>
            <person name="Alcaide M."/>
            <person name="van Dillewijn P."/>
            <person name="Molina-Henares M.A."/>
            <person name="Lopez-Cortes N."/>
            <person name="Al-Ramahi Y."/>
            <person name="Guerrero C."/>
            <person name="Acosta A."/>
            <person name="de Eugenio L.I."/>
            <person name="Martinez V."/>
            <person name="Marques S."/>
            <person name="Rojo F."/>
            <person name="Santero E."/>
            <person name="Genilloud O."/>
            <person name="Perez-Perez J."/>
            <person name="Rossello-Mora R."/>
            <person name="Ramos J.L."/>
        </authorList>
    </citation>
    <scope>NUCLEOTIDE SEQUENCE</scope>
</reference>
<gene>
    <name evidence="1" type="ORF">LDC_0864</name>
</gene>
<protein>
    <submittedName>
        <fullName evidence="1">Uncharacterized protein</fullName>
    </submittedName>
</protein>
<proteinExistence type="predicted"/>
<evidence type="ECO:0000313" key="1">
    <source>
        <dbReference type="EMBL" id="EFK97091.1"/>
    </source>
</evidence>